<dbReference type="GO" id="GO:0005737">
    <property type="term" value="C:cytoplasm"/>
    <property type="evidence" value="ECO:0007669"/>
    <property type="project" value="TreeGrafter"/>
</dbReference>
<dbReference type="Gene3D" id="1.25.40.1040">
    <property type="match status" value="1"/>
</dbReference>
<dbReference type="Pfam" id="PF07719">
    <property type="entry name" value="TPR_2"/>
    <property type="match status" value="1"/>
</dbReference>
<dbReference type="PROSITE" id="PS50005">
    <property type="entry name" value="TPR"/>
    <property type="match status" value="1"/>
</dbReference>
<dbReference type="OrthoDB" id="10263032at2759"/>
<dbReference type="PANTHER" id="PTHR22767:SF2">
    <property type="entry name" value="N(ALPHA)-ACETYLTRANSFERASE 15_16, ISOFORM A"/>
    <property type="match status" value="1"/>
</dbReference>
<keyword evidence="1" id="KW-0677">Repeat</keyword>
<keyword evidence="6" id="KW-1185">Reference proteome</keyword>
<dbReference type="InterPro" id="IPR013105">
    <property type="entry name" value="TPR_2"/>
</dbReference>
<dbReference type="PIRSF" id="PIRSF000422">
    <property type="entry name" value="N-terminal-AcTrfase-A_aux_su"/>
    <property type="match status" value="1"/>
</dbReference>
<accession>A0A1Z5K1M5</accession>
<dbReference type="Gene3D" id="1.25.40.1010">
    <property type="match status" value="1"/>
</dbReference>
<dbReference type="Proteomes" id="UP000198406">
    <property type="component" value="Unassembled WGS sequence"/>
</dbReference>
<dbReference type="EC" id="2.3.1.256" evidence="5"/>
<dbReference type="EMBL" id="BDSP01000141">
    <property type="protein sequence ID" value="GAX19911.1"/>
    <property type="molecule type" value="Genomic_DNA"/>
</dbReference>
<dbReference type="FunFam" id="1.25.40.1040:FF:000003">
    <property type="entry name" value="N-terminal acetyltransferase A, auxiliary subunit"/>
    <property type="match status" value="1"/>
</dbReference>
<dbReference type="SMART" id="SM00028">
    <property type="entry name" value="TPR"/>
    <property type="match status" value="5"/>
</dbReference>
<dbReference type="GO" id="GO:0120518">
    <property type="term" value="F:protein N-terminal-methionine acetyltransferase activity"/>
    <property type="evidence" value="ECO:0007669"/>
    <property type="project" value="UniProtKB-EC"/>
</dbReference>
<dbReference type="InParanoid" id="A0A1Z5K1M5"/>
<dbReference type="PANTHER" id="PTHR22767">
    <property type="entry name" value="N-TERMINAL ACETYLTRANSFERASE-RELATED"/>
    <property type="match status" value="1"/>
</dbReference>
<keyword evidence="5" id="KW-0808">Transferase</keyword>
<comment type="caution">
    <text evidence="5">The sequence shown here is derived from an EMBL/GenBank/DDBJ whole genome shotgun (WGS) entry which is preliminary data.</text>
</comment>
<name>A0A1Z5K1M5_FISSO</name>
<dbReference type="PROSITE" id="PS50293">
    <property type="entry name" value="TPR_REGION"/>
    <property type="match status" value="1"/>
</dbReference>
<evidence type="ECO:0000313" key="6">
    <source>
        <dbReference type="Proteomes" id="UP000198406"/>
    </source>
</evidence>
<organism evidence="5 6">
    <name type="scientific">Fistulifera solaris</name>
    <name type="common">Oleaginous diatom</name>
    <dbReference type="NCBI Taxonomy" id="1519565"/>
    <lineage>
        <taxon>Eukaryota</taxon>
        <taxon>Sar</taxon>
        <taxon>Stramenopiles</taxon>
        <taxon>Ochrophyta</taxon>
        <taxon>Bacillariophyta</taxon>
        <taxon>Bacillariophyceae</taxon>
        <taxon>Bacillariophycidae</taxon>
        <taxon>Naviculales</taxon>
        <taxon>Naviculaceae</taxon>
        <taxon>Fistulifera</taxon>
    </lineage>
</organism>
<dbReference type="FunCoup" id="A0A1Z5K1M5">
    <property type="interactions" value="701"/>
</dbReference>
<sequence length="888" mass="100467">MTDDNPQAGAGRPLPKKEADLFKNVVKLYEMKQYKKAIKHADTILRRFPNHGETLAMKGLTLNYMAKKEEAHEFVKLGLRNDMRSHVCWHVYGLLYRSDRNYNEAIKAYKQALRIDPENLQILRDLSMLQIQMRDLSGFEVTRNHLLTLKPNAKINWMAFALSRHMNGDLDGAVKVIDTYMGTLTEGSAELGRCFESSELALYKNSILAEMPDNYKEALHHLSVCEGVVVDRGAWLLKRAEFQLRLREFDEARETTIQMFQRGMTEHYLVHSLFMCSVLQVEPSVVDEVLRLRGSQTLATLIPLSVEEKEKLTVTYKSVLEPSFSHSDAVARIPYSWLEPDQLIRKLDLRCRKDLPKGVPSLSSELCSYLFVEANGRLRRVTDPVECKSHALFKMITGMVDGYIANLTSLTRFSETDETEQSASTLLWTWFLRASLHDVAGEYTEGLALLDKCIAHTPSIVDVYELKAKLLRAAGDIDSAVECLDKGRNMDLQDRYINNQTAKYMLQAGKEEQALKCISLFTKHEGNPEQNLSEMQCSWYELELAACLERKKDWGRSLKKYFAVIKHFDDFNEDQFDFHSYCLRKVTLRAYVSVLRFEDAVFGEEYYCRAAAGIIRIYLHLADSPSSSESDEPDYSQMTAAERKKAKAIARKKKKTEEKSSADNDKEIANGSGNNKNRKGAKPGVVDEDPLGKEFLQKDPLDEARKYAAMLTQYAPKSIESWTMQYDVAIRRKKMLMALQALFKGLSIDKNSSGIFTRIVDFSSKLGDIGDVSDTVKRIINEEAPKLLGGKIITDFVKAAAERIIHSNKLIDLPYRSAVAKAMVEARAGSISEAALLITDGGIESRNATLQSCKEALSVLKSFGSDGSSAVESWTNIVRQRFDKATNI</sequence>
<evidence type="ECO:0000256" key="2">
    <source>
        <dbReference type="ARBA" id="ARBA00022803"/>
    </source>
</evidence>
<evidence type="ECO:0000256" key="1">
    <source>
        <dbReference type="ARBA" id="ARBA00022737"/>
    </source>
</evidence>
<feature type="compositionally biased region" description="Basic and acidic residues" evidence="4">
    <location>
        <begin position="655"/>
        <end position="668"/>
    </location>
</feature>
<keyword evidence="2 3" id="KW-0802">TPR repeat</keyword>
<dbReference type="Pfam" id="PF12569">
    <property type="entry name" value="NatA_aux_su"/>
    <property type="match status" value="1"/>
</dbReference>
<feature type="region of interest" description="Disordered" evidence="4">
    <location>
        <begin position="646"/>
        <end position="692"/>
    </location>
</feature>
<dbReference type="InterPro" id="IPR021183">
    <property type="entry name" value="NatA_aux_su"/>
</dbReference>
<reference evidence="5 6" key="1">
    <citation type="journal article" date="2015" name="Plant Cell">
        <title>Oil accumulation by the oleaginous diatom Fistulifera solaris as revealed by the genome and transcriptome.</title>
        <authorList>
            <person name="Tanaka T."/>
            <person name="Maeda Y."/>
            <person name="Veluchamy A."/>
            <person name="Tanaka M."/>
            <person name="Abida H."/>
            <person name="Marechal E."/>
            <person name="Bowler C."/>
            <person name="Muto M."/>
            <person name="Sunaga Y."/>
            <person name="Tanaka M."/>
            <person name="Yoshino T."/>
            <person name="Taniguchi T."/>
            <person name="Fukuda Y."/>
            <person name="Nemoto M."/>
            <person name="Matsumoto M."/>
            <person name="Wong P.S."/>
            <person name="Aburatani S."/>
            <person name="Fujibuchi W."/>
        </authorList>
    </citation>
    <scope>NUCLEOTIDE SEQUENCE [LARGE SCALE GENOMIC DNA]</scope>
    <source>
        <strain evidence="5 6">JPCC DA0580</strain>
    </source>
</reference>
<gene>
    <name evidence="5" type="ORF">FisN_1Lh619</name>
</gene>
<dbReference type="InterPro" id="IPR019734">
    <property type="entry name" value="TPR_rpt"/>
</dbReference>
<feature type="repeat" description="TPR" evidence="3">
    <location>
        <begin position="86"/>
        <end position="119"/>
    </location>
</feature>
<dbReference type="AlphaFoldDB" id="A0A1Z5K1M5"/>
<keyword evidence="5" id="KW-0012">Acyltransferase</keyword>
<evidence type="ECO:0000313" key="5">
    <source>
        <dbReference type="EMBL" id="GAX19911.1"/>
    </source>
</evidence>
<evidence type="ECO:0000256" key="3">
    <source>
        <dbReference type="PROSITE-ProRule" id="PRU00339"/>
    </source>
</evidence>
<dbReference type="InterPro" id="IPR011990">
    <property type="entry name" value="TPR-like_helical_dom_sf"/>
</dbReference>
<dbReference type="SUPFAM" id="SSF48452">
    <property type="entry name" value="TPR-like"/>
    <property type="match status" value="2"/>
</dbReference>
<proteinExistence type="predicted"/>
<evidence type="ECO:0000256" key="4">
    <source>
        <dbReference type="SAM" id="MobiDB-lite"/>
    </source>
</evidence>
<protein>
    <submittedName>
        <fullName evidence="5">N-alpha-acetyltransferase 30</fullName>
        <ecNumber evidence="5">2.3.1.256</ecNumber>
    </submittedName>
</protein>